<dbReference type="Pfam" id="PF03602">
    <property type="entry name" value="Cons_hypoth95"/>
    <property type="match status" value="1"/>
</dbReference>
<dbReference type="AlphaFoldDB" id="A0A381SL38"/>
<evidence type="ECO:0000313" key="3">
    <source>
        <dbReference type="EMBL" id="SVA04706.1"/>
    </source>
</evidence>
<dbReference type="EMBL" id="UINC01003254">
    <property type="protein sequence ID" value="SVA04706.1"/>
    <property type="molecule type" value="Genomic_DNA"/>
</dbReference>
<dbReference type="GO" id="GO:0031167">
    <property type="term" value="P:rRNA methylation"/>
    <property type="evidence" value="ECO:0007669"/>
    <property type="project" value="InterPro"/>
</dbReference>
<keyword evidence="2" id="KW-0808">Transferase</keyword>
<dbReference type="CDD" id="cd02440">
    <property type="entry name" value="AdoMet_MTases"/>
    <property type="match status" value="1"/>
</dbReference>
<dbReference type="PANTHER" id="PTHR43542:SF1">
    <property type="entry name" value="METHYLTRANSFERASE"/>
    <property type="match status" value="1"/>
</dbReference>
<sequence>MIRIIGGKYSGRKLKVFPGNDVRPTSDQVREALFNLLSPLLNWDNMVVLDLYAGSGALGLEALSRGAKKAVFVEASRKHMTILKQNIELFSLEQTKFELAQEKAARWISRFADPGQQCLAFLDPPFSSNEYNLILEKLGLTPAIRTGSLIVVESNQTREILFPENMDLLKHRRYGTVSLDILRKC</sequence>
<evidence type="ECO:0008006" key="4">
    <source>
        <dbReference type="Google" id="ProtNLM"/>
    </source>
</evidence>
<dbReference type="PANTHER" id="PTHR43542">
    <property type="entry name" value="METHYLTRANSFERASE"/>
    <property type="match status" value="1"/>
</dbReference>
<organism evidence="3">
    <name type="scientific">marine metagenome</name>
    <dbReference type="NCBI Taxonomy" id="408172"/>
    <lineage>
        <taxon>unclassified sequences</taxon>
        <taxon>metagenomes</taxon>
        <taxon>ecological metagenomes</taxon>
    </lineage>
</organism>
<keyword evidence="1" id="KW-0489">Methyltransferase</keyword>
<evidence type="ECO:0000256" key="1">
    <source>
        <dbReference type="ARBA" id="ARBA00022603"/>
    </source>
</evidence>
<evidence type="ECO:0000256" key="2">
    <source>
        <dbReference type="ARBA" id="ARBA00022679"/>
    </source>
</evidence>
<name>A0A381SL38_9ZZZZ</name>
<dbReference type="GO" id="GO:0008168">
    <property type="term" value="F:methyltransferase activity"/>
    <property type="evidence" value="ECO:0007669"/>
    <property type="project" value="UniProtKB-KW"/>
</dbReference>
<protein>
    <recommendedName>
        <fullName evidence="4">16S rRNA (Guanine(966)-N(2))-methyltransferase RsmD</fullName>
    </recommendedName>
</protein>
<dbReference type="Gene3D" id="3.40.50.150">
    <property type="entry name" value="Vaccinia Virus protein VP39"/>
    <property type="match status" value="1"/>
</dbReference>
<reference evidence="3" key="1">
    <citation type="submission" date="2018-05" db="EMBL/GenBank/DDBJ databases">
        <authorList>
            <person name="Lanie J.A."/>
            <person name="Ng W.-L."/>
            <person name="Kazmierczak K.M."/>
            <person name="Andrzejewski T.M."/>
            <person name="Davidsen T.M."/>
            <person name="Wayne K.J."/>
            <person name="Tettelin H."/>
            <person name="Glass J.I."/>
            <person name="Rusch D."/>
            <person name="Podicherti R."/>
            <person name="Tsui H.-C.T."/>
            <person name="Winkler M.E."/>
        </authorList>
    </citation>
    <scope>NUCLEOTIDE SEQUENCE</scope>
</reference>
<gene>
    <name evidence="3" type="ORF">METZ01_LOCUS57560</name>
</gene>
<dbReference type="PIRSF" id="PIRSF004553">
    <property type="entry name" value="CHP00095"/>
    <property type="match status" value="1"/>
</dbReference>
<proteinExistence type="predicted"/>
<dbReference type="NCBIfam" id="TIGR00095">
    <property type="entry name" value="16S rRNA (guanine(966)-N(2))-methyltransferase RsmD"/>
    <property type="match status" value="1"/>
</dbReference>
<accession>A0A381SL38</accession>
<dbReference type="InterPro" id="IPR029063">
    <property type="entry name" value="SAM-dependent_MTases_sf"/>
</dbReference>
<dbReference type="InterPro" id="IPR004398">
    <property type="entry name" value="RNA_MeTrfase_RsmD"/>
</dbReference>
<dbReference type="SUPFAM" id="SSF53335">
    <property type="entry name" value="S-adenosyl-L-methionine-dependent methyltransferases"/>
    <property type="match status" value="1"/>
</dbReference>